<name>A0A1I7X5I7_HETBA</name>
<keyword evidence="1" id="KW-1133">Transmembrane helix</keyword>
<dbReference type="AlphaFoldDB" id="A0A1I7X5I7"/>
<keyword evidence="1" id="KW-0812">Transmembrane</keyword>
<protein>
    <submittedName>
        <fullName evidence="3">Uncharacterized protein</fullName>
    </submittedName>
</protein>
<reference evidence="3" key="1">
    <citation type="submission" date="2016-11" db="UniProtKB">
        <authorList>
            <consortium name="WormBaseParasite"/>
        </authorList>
    </citation>
    <scope>IDENTIFICATION</scope>
</reference>
<keyword evidence="2" id="KW-1185">Reference proteome</keyword>
<evidence type="ECO:0000256" key="1">
    <source>
        <dbReference type="SAM" id="Phobius"/>
    </source>
</evidence>
<evidence type="ECO:0000313" key="3">
    <source>
        <dbReference type="WBParaSite" id="Hba_12683"/>
    </source>
</evidence>
<dbReference type="WBParaSite" id="Hba_12683">
    <property type="protein sequence ID" value="Hba_12683"/>
    <property type="gene ID" value="Hba_12683"/>
</dbReference>
<evidence type="ECO:0000313" key="2">
    <source>
        <dbReference type="Proteomes" id="UP000095283"/>
    </source>
</evidence>
<accession>A0A1I7X5I7</accession>
<feature type="transmembrane region" description="Helical" evidence="1">
    <location>
        <begin position="76"/>
        <end position="95"/>
    </location>
</feature>
<sequence>MVLVSSLASALCVSIIVMKEGEKLSFRCQDASDATYCRQSSTFETFLAKYRRDGYKAKAYIHQVNEKLLFINSIEFLTFLSFSLFRIYIFVYLFITDANKDILIVFICSTEMISRCFATSICNVQNGLLNSTIIEDEEIIEKTTKINRLRLLTRSSKASQKTTTVIPLESEDEDGREELSTTIKRRKAIECYTYFQMFTVGQKSKPSSKYIPFWQRLLSTTASTRSEEDTEGEILFEKDARSEIPNIEEINKKVDTEDAMEESTASSKENQVALLFYCLYIHTQITVSKYSAFQNDSTPFLLLFFCSPL</sequence>
<keyword evidence="1" id="KW-0472">Membrane</keyword>
<dbReference type="Proteomes" id="UP000095283">
    <property type="component" value="Unplaced"/>
</dbReference>
<proteinExistence type="predicted"/>
<organism evidence="2 3">
    <name type="scientific">Heterorhabditis bacteriophora</name>
    <name type="common">Entomopathogenic nematode worm</name>
    <dbReference type="NCBI Taxonomy" id="37862"/>
    <lineage>
        <taxon>Eukaryota</taxon>
        <taxon>Metazoa</taxon>
        <taxon>Ecdysozoa</taxon>
        <taxon>Nematoda</taxon>
        <taxon>Chromadorea</taxon>
        <taxon>Rhabditida</taxon>
        <taxon>Rhabditina</taxon>
        <taxon>Rhabditomorpha</taxon>
        <taxon>Strongyloidea</taxon>
        <taxon>Heterorhabditidae</taxon>
        <taxon>Heterorhabditis</taxon>
    </lineage>
</organism>